<comment type="caution">
    <text evidence="4">The sequence shown here is derived from an EMBL/GenBank/DDBJ whole genome shotgun (WGS) entry which is preliminary data.</text>
</comment>
<evidence type="ECO:0000313" key="4">
    <source>
        <dbReference type="EMBL" id="CAG8640030.1"/>
    </source>
</evidence>
<feature type="region of interest" description="Disordered" evidence="2">
    <location>
        <begin position="139"/>
        <end position="165"/>
    </location>
</feature>
<dbReference type="SUPFAM" id="SSF81296">
    <property type="entry name" value="E set domains"/>
    <property type="match status" value="1"/>
</dbReference>
<dbReference type="InterPro" id="IPR014756">
    <property type="entry name" value="Ig_E-set"/>
</dbReference>
<evidence type="ECO:0000256" key="2">
    <source>
        <dbReference type="SAM" id="MobiDB-lite"/>
    </source>
</evidence>
<evidence type="ECO:0000313" key="5">
    <source>
        <dbReference type="Proteomes" id="UP000789739"/>
    </source>
</evidence>
<accession>A0A9N9DLW7</accession>
<reference evidence="4" key="1">
    <citation type="submission" date="2021-06" db="EMBL/GenBank/DDBJ databases">
        <authorList>
            <person name="Kallberg Y."/>
            <person name="Tangrot J."/>
            <person name="Rosling A."/>
        </authorList>
    </citation>
    <scope>NUCLEOTIDE SEQUENCE</scope>
    <source>
        <strain evidence="4">BR232B</strain>
    </source>
</reference>
<feature type="compositionally biased region" description="Polar residues" evidence="2">
    <location>
        <begin position="144"/>
        <end position="165"/>
    </location>
</feature>
<dbReference type="Pfam" id="PF02221">
    <property type="entry name" value="E1_DerP2_DerF2"/>
    <property type="match status" value="1"/>
</dbReference>
<gene>
    <name evidence="4" type="ORF">PBRASI_LOCUS9720</name>
</gene>
<sequence length="165" mass="17546">MVNANTQLYKKATTFEKCPTYIADPLTVTISPDPFVLGKPNTFTISGKLSADINNQTVVEISFADKFESLLEPMSTSPVCTQCPISAGSQFSTVATVNVPASLPDIYSVMIEITDRLNQPPKLLGCAYYISTSTTITTSASSSVPTKTASGYPTAATSGSEKIER</sequence>
<keyword evidence="5" id="KW-1185">Reference proteome</keyword>
<organism evidence="4 5">
    <name type="scientific">Paraglomus brasilianum</name>
    <dbReference type="NCBI Taxonomy" id="144538"/>
    <lineage>
        <taxon>Eukaryota</taxon>
        <taxon>Fungi</taxon>
        <taxon>Fungi incertae sedis</taxon>
        <taxon>Mucoromycota</taxon>
        <taxon>Glomeromycotina</taxon>
        <taxon>Glomeromycetes</taxon>
        <taxon>Paraglomerales</taxon>
        <taxon>Paraglomeraceae</taxon>
        <taxon>Paraglomus</taxon>
    </lineage>
</organism>
<evidence type="ECO:0000256" key="1">
    <source>
        <dbReference type="ARBA" id="ARBA00016056"/>
    </source>
</evidence>
<dbReference type="Proteomes" id="UP000789739">
    <property type="component" value="Unassembled WGS sequence"/>
</dbReference>
<dbReference type="AlphaFoldDB" id="A0A9N9DLW7"/>
<dbReference type="SMART" id="SM00737">
    <property type="entry name" value="ML"/>
    <property type="match status" value="1"/>
</dbReference>
<dbReference type="EMBL" id="CAJVPI010002279">
    <property type="protein sequence ID" value="CAG8640030.1"/>
    <property type="molecule type" value="Genomic_DNA"/>
</dbReference>
<dbReference type="InterPro" id="IPR003172">
    <property type="entry name" value="ML_dom"/>
</dbReference>
<proteinExistence type="predicted"/>
<feature type="non-terminal residue" evidence="4">
    <location>
        <position position="165"/>
    </location>
</feature>
<name>A0A9N9DLW7_9GLOM</name>
<evidence type="ECO:0000259" key="3">
    <source>
        <dbReference type="SMART" id="SM00737"/>
    </source>
</evidence>
<protein>
    <recommendedName>
        <fullName evidence="1">Phosphatidylglycerol/phosphatidylinositol transfer protein</fullName>
    </recommendedName>
</protein>
<dbReference type="OrthoDB" id="2392981at2759"/>
<feature type="domain" description="MD-2-related lipid-recognition" evidence="3">
    <location>
        <begin position="15"/>
        <end position="131"/>
    </location>
</feature>